<evidence type="ECO:0000313" key="3">
    <source>
        <dbReference type="Proteomes" id="UP000638648"/>
    </source>
</evidence>
<keyword evidence="3" id="KW-1185">Reference proteome</keyword>
<feature type="transmembrane region" description="Helical" evidence="1">
    <location>
        <begin position="12"/>
        <end position="35"/>
    </location>
</feature>
<keyword evidence="1" id="KW-0812">Transmembrane</keyword>
<dbReference type="EMBL" id="JADBEM010000001">
    <property type="protein sequence ID" value="MBE1608866.1"/>
    <property type="molecule type" value="Genomic_DNA"/>
</dbReference>
<gene>
    <name evidence="2" type="ORF">HEB94_005714</name>
</gene>
<feature type="transmembrane region" description="Helical" evidence="1">
    <location>
        <begin position="73"/>
        <end position="93"/>
    </location>
</feature>
<proteinExistence type="predicted"/>
<keyword evidence="1" id="KW-1133">Transmembrane helix</keyword>
<reference evidence="2" key="1">
    <citation type="submission" date="2020-10" db="EMBL/GenBank/DDBJ databases">
        <title>Sequencing the genomes of 1000 actinobacteria strains.</title>
        <authorList>
            <person name="Klenk H.-P."/>
        </authorList>
    </citation>
    <scope>NUCLEOTIDE SEQUENCE</scope>
    <source>
        <strain evidence="2">DSM 45354</strain>
    </source>
</reference>
<comment type="caution">
    <text evidence="2">The sequence shown here is derived from an EMBL/GenBank/DDBJ whole genome shotgun (WGS) entry which is preliminary data.</text>
</comment>
<keyword evidence="1" id="KW-0472">Membrane</keyword>
<name>A0A927RL47_9ACTN</name>
<evidence type="ECO:0000313" key="2">
    <source>
        <dbReference type="EMBL" id="MBE1608866.1"/>
    </source>
</evidence>
<dbReference type="Proteomes" id="UP000638648">
    <property type="component" value="Unassembled WGS sequence"/>
</dbReference>
<dbReference type="RefSeq" id="WP_192752563.1">
    <property type="nucleotide sequence ID" value="NZ_BAABJL010000119.1"/>
</dbReference>
<evidence type="ECO:0000256" key="1">
    <source>
        <dbReference type="SAM" id="Phobius"/>
    </source>
</evidence>
<accession>A0A927RL47</accession>
<organism evidence="2 3">
    <name type="scientific">Actinopolymorpha pittospori</name>
    <dbReference type="NCBI Taxonomy" id="648752"/>
    <lineage>
        <taxon>Bacteria</taxon>
        <taxon>Bacillati</taxon>
        <taxon>Actinomycetota</taxon>
        <taxon>Actinomycetes</taxon>
        <taxon>Propionibacteriales</taxon>
        <taxon>Actinopolymorphaceae</taxon>
        <taxon>Actinopolymorpha</taxon>
    </lineage>
</organism>
<feature type="transmembrane region" description="Helical" evidence="1">
    <location>
        <begin position="47"/>
        <end position="67"/>
    </location>
</feature>
<dbReference type="AlphaFoldDB" id="A0A927RL47"/>
<sequence length="103" mass="10995">MTVTVSIDTDTAVFWATVLLLVGSLVTAVWNIVLPFRMDPSSPISDFARRVGAVASGLAFVLAVVLLVLGNGLWPLLVASAVLQVVTVVWILIPRRDNAPLID</sequence>
<protein>
    <submittedName>
        <fullName evidence="2">Dipeptide/tripeptide permease</fullName>
    </submittedName>
</protein>